<dbReference type="Gene3D" id="3.30.60.30">
    <property type="match status" value="1"/>
</dbReference>
<dbReference type="SUPFAM" id="SSF100895">
    <property type="entry name" value="Kazal-type serine protease inhibitors"/>
    <property type="match status" value="1"/>
</dbReference>
<dbReference type="AlphaFoldDB" id="A0AAD8EER3"/>
<sequence length="106" mass="12088">DTVVCRLELRHRMLLFSLLFTAILGQVAGTTEQNTQICNLRFVSCSSNEDRRRPVCGSDNLTYQNRCHLLQAQCQGVAVTIQHRGRCKGKPKNGRRSPVRGRKQYK</sequence>
<evidence type="ECO:0000256" key="4">
    <source>
        <dbReference type="SAM" id="MobiDB-lite"/>
    </source>
</evidence>
<name>A0AAD8EER3_DIPPU</name>
<dbReference type="GO" id="GO:0005576">
    <property type="term" value="C:extracellular region"/>
    <property type="evidence" value="ECO:0007669"/>
    <property type="project" value="TreeGrafter"/>
</dbReference>
<proteinExistence type="predicted"/>
<comment type="caution">
    <text evidence="7">The sequence shown here is derived from an EMBL/GenBank/DDBJ whole genome shotgun (WGS) entry which is preliminary data.</text>
</comment>
<dbReference type="Proteomes" id="UP001233999">
    <property type="component" value="Unassembled WGS sequence"/>
</dbReference>
<keyword evidence="5" id="KW-0732">Signal</keyword>
<feature type="domain" description="Kazal-like" evidence="6">
    <location>
        <begin position="32"/>
        <end position="89"/>
    </location>
</feature>
<reference evidence="7" key="2">
    <citation type="submission" date="2023-05" db="EMBL/GenBank/DDBJ databases">
        <authorList>
            <person name="Fouks B."/>
        </authorList>
    </citation>
    <scope>NUCLEOTIDE SEQUENCE</scope>
    <source>
        <strain evidence="7">Stay&amp;Tobe</strain>
        <tissue evidence="7">Testes</tissue>
    </source>
</reference>
<evidence type="ECO:0000256" key="1">
    <source>
        <dbReference type="ARBA" id="ARBA00022690"/>
    </source>
</evidence>
<dbReference type="EMBL" id="JASPKZ010006084">
    <property type="protein sequence ID" value="KAJ9587608.1"/>
    <property type="molecule type" value="Genomic_DNA"/>
</dbReference>
<dbReference type="CDD" id="cd00104">
    <property type="entry name" value="KAZAL_FS"/>
    <property type="match status" value="1"/>
</dbReference>
<keyword evidence="8" id="KW-1185">Reference proteome</keyword>
<evidence type="ECO:0000313" key="8">
    <source>
        <dbReference type="Proteomes" id="UP001233999"/>
    </source>
</evidence>
<gene>
    <name evidence="7" type="ORF">L9F63_018990</name>
</gene>
<dbReference type="PANTHER" id="PTHR10913">
    <property type="entry name" value="FOLLISTATIN-RELATED"/>
    <property type="match status" value="1"/>
</dbReference>
<keyword evidence="2" id="KW-0722">Serine protease inhibitor</keyword>
<dbReference type="InterPro" id="IPR002350">
    <property type="entry name" value="Kazal_dom"/>
</dbReference>
<evidence type="ECO:0000259" key="6">
    <source>
        <dbReference type="PROSITE" id="PS51465"/>
    </source>
</evidence>
<dbReference type="PROSITE" id="PS51465">
    <property type="entry name" value="KAZAL_2"/>
    <property type="match status" value="1"/>
</dbReference>
<evidence type="ECO:0000256" key="5">
    <source>
        <dbReference type="SAM" id="SignalP"/>
    </source>
</evidence>
<keyword evidence="1" id="KW-0646">Protease inhibitor</keyword>
<dbReference type="InterPro" id="IPR050653">
    <property type="entry name" value="Prot_Inhib_GrowthFact_Antg"/>
</dbReference>
<feature type="non-terminal residue" evidence="7">
    <location>
        <position position="106"/>
    </location>
</feature>
<accession>A0AAD8EER3</accession>
<reference evidence="7" key="1">
    <citation type="journal article" date="2023" name="IScience">
        <title>Live-bearing cockroach genome reveals convergent evolutionary mechanisms linked to viviparity in insects and beyond.</title>
        <authorList>
            <person name="Fouks B."/>
            <person name="Harrison M.C."/>
            <person name="Mikhailova A.A."/>
            <person name="Marchal E."/>
            <person name="English S."/>
            <person name="Carruthers M."/>
            <person name="Jennings E.C."/>
            <person name="Chiamaka E.L."/>
            <person name="Frigard R.A."/>
            <person name="Pippel M."/>
            <person name="Attardo G.M."/>
            <person name="Benoit J.B."/>
            <person name="Bornberg-Bauer E."/>
            <person name="Tobe S.S."/>
        </authorList>
    </citation>
    <scope>NUCLEOTIDE SEQUENCE</scope>
    <source>
        <strain evidence="7">Stay&amp;Tobe</strain>
    </source>
</reference>
<dbReference type="GO" id="GO:0030154">
    <property type="term" value="P:cell differentiation"/>
    <property type="evidence" value="ECO:0007669"/>
    <property type="project" value="TreeGrafter"/>
</dbReference>
<dbReference type="PANTHER" id="PTHR10913:SF45">
    <property type="entry name" value="FOLLISTATIN, ISOFORM A-RELATED"/>
    <property type="match status" value="1"/>
</dbReference>
<protein>
    <recommendedName>
        <fullName evidence="6">Kazal-like domain-containing protein</fullName>
    </recommendedName>
</protein>
<feature type="region of interest" description="Disordered" evidence="4">
    <location>
        <begin position="84"/>
        <end position="106"/>
    </location>
</feature>
<dbReference type="InterPro" id="IPR036058">
    <property type="entry name" value="Kazal_dom_sf"/>
</dbReference>
<dbReference type="Pfam" id="PF07648">
    <property type="entry name" value="Kazal_2"/>
    <property type="match status" value="1"/>
</dbReference>
<keyword evidence="3" id="KW-1015">Disulfide bond</keyword>
<feature type="chain" id="PRO_5042244254" description="Kazal-like domain-containing protein" evidence="5">
    <location>
        <begin position="30"/>
        <end position="106"/>
    </location>
</feature>
<feature type="signal peptide" evidence="5">
    <location>
        <begin position="1"/>
        <end position="29"/>
    </location>
</feature>
<dbReference type="SMART" id="SM00280">
    <property type="entry name" value="KAZAL"/>
    <property type="match status" value="1"/>
</dbReference>
<feature type="non-terminal residue" evidence="7">
    <location>
        <position position="1"/>
    </location>
</feature>
<organism evidence="7 8">
    <name type="scientific">Diploptera punctata</name>
    <name type="common">Pacific beetle cockroach</name>
    <dbReference type="NCBI Taxonomy" id="6984"/>
    <lineage>
        <taxon>Eukaryota</taxon>
        <taxon>Metazoa</taxon>
        <taxon>Ecdysozoa</taxon>
        <taxon>Arthropoda</taxon>
        <taxon>Hexapoda</taxon>
        <taxon>Insecta</taxon>
        <taxon>Pterygota</taxon>
        <taxon>Neoptera</taxon>
        <taxon>Polyneoptera</taxon>
        <taxon>Dictyoptera</taxon>
        <taxon>Blattodea</taxon>
        <taxon>Blaberoidea</taxon>
        <taxon>Blaberidae</taxon>
        <taxon>Diplopterinae</taxon>
        <taxon>Diploptera</taxon>
    </lineage>
</organism>
<evidence type="ECO:0000256" key="2">
    <source>
        <dbReference type="ARBA" id="ARBA00022900"/>
    </source>
</evidence>
<evidence type="ECO:0000313" key="7">
    <source>
        <dbReference type="EMBL" id="KAJ9587608.1"/>
    </source>
</evidence>
<evidence type="ECO:0000256" key="3">
    <source>
        <dbReference type="ARBA" id="ARBA00023157"/>
    </source>
</evidence>